<dbReference type="EMBL" id="LR796235">
    <property type="protein sequence ID" value="CAB4129577.1"/>
    <property type="molecule type" value="Genomic_DNA"/>
</dbReference>
<protein>
    <submittedName>
        <fullName evidence="1">Uncharacterized protein</fullName>
    </submittedName>
</protein>
<name>A0A6J5L963_9CAUD</name>
<evidence type="ECO:0000313" key="1">
    <source>
        <dbReference type="EMBL" id="CAB4129577.1"/>
    </source>
</evidence>
<gene>
    <name evidence="1" type="ORF">UFOVP117_31</name>
</gene>
<proteinExistence type="predicted"/>
<organism evidence="1">
    <name type="scientific">uncultured Caudovirales phage</name>
    <dbReference type="NCBI Taxonomy" id="2100421"/>
    <lineage>
        <taxon>Viruses</taxon>
        <taxon>Duplodnaviria</taxon>
        <taxon>Heunggongvirae</taxon>
        <taxon>Uroviricota</taxon>
        <taxon>Caudoviricetes</taxon>
        <taxon>Peduoviridae</taxon>
        <taxon>Maltschvirus</taxon>
        <taxon>Maltschvirus maltsch</taxon>
    </lineage>
</organism>
<reference evidence="1" key="1">
    <citation type="submission" date="2020-04" db="EMBL/GenBank/DDBJ databases">
        <authorList>
            <person name="Chiriac C."/>
            <person name="Salcher M."/>
            <person name="Ghai R."/>
            <person name="Kavagutti S V."/>
        </authorList>
    </citation>
    <scope>NUCLEOTIDE SEQUENCE</scope>
</reference>
<accession>A0A6J5L963</accession>
<sequence length="349" mass="40774">MLPKIKKNLPLTYSPVGYERREQLLEDINKDGTYLPKSLLHEDFDRGFMDFVKQDLKTVVSGNLIKVVDILMTTQNWAQFTQTWDFNNIDKNAQPPFITTVRIPEVKYGTLPSLSYNIPNRRQYHYAAVPTWDGQRKGMDIYTIPQPSPVDIKYSVKIICNRMRELNKFNQIIIDKFASRQAYRQIKGHYIPIQLDEVSDESVMDVEKRRYYIQSYSFTLQGFLLDEEQFEVRPAVSRSLLLMEVNPRKTRRRVNKYPPNPDKIPLNIFYPIGTTAYTQTFEYTSNIKLIDAENITSYSMYINGLFYGTDIQQLITGEIQINTNDVLTIEIIKSNNTQPSNFQLESILI</sequence>